<gene>
    <name evidence="2" type="ORF">S01H1_02164</name>
</gene>
<dbReference type="PANTHER" id="PTHR35004:SF6">
    <property type="entry name" value="TRANSPOSASE"/>
    <property type="match status" value="1"/>
</dbReference>
<dbReference type="InterPro" id="IPR036397">
    <property type="entry name" value="RNaseH_sf"/>
</dbReference>
<dbReference type="InterPro" id="IPR009057">
    <property type="entry name" value="Homeodomain-like_sf"/>
</dbReference>
<dbReference type="InterPro" id="IPR001584">
    <property type="entry name" value="Integrase_cat-core"/>
</dbReference>
<evidence type="ECO:0000313" key="2">
    <source>
        <dbReference type="EMBL" id="GAF84969.1"/>
    </source>
</evidence>
<protein>
    <recommendedName>
        <fullName evidence="1">Integrase catalytic domain-containing protein</fullName>
    </recommendedName>
</protein>
<name>X0SVI1_9ZZZZ</name>
<sequence>MNKEQEEQKGQAIMDFRYSIIAELLNPYLSRTQRRALMREKANRQYQIPYSNRTRITVECIKKWYAAFQRFGKEGLRPKQRLDKGICRALSAEETAAFLEYLEHNPELTAKAAYRKLRDGGVIHTEISKSALSRLVLSAGLQREQRMHSKEQRQQLKFAFKYPLECVQADLMYAFEVPDEKGKRKRTILLAILDDATRRVVYSTFAFREGSLAFEYGLRHVLLSHGRIGKIFVDNGSAFVASETVRILSILGIPLIHSRVGYAASRGKVERYFRTVRDGFLRPLDKDSVRSLADLNARFHTWLETEYHRSPHRGLDGKTPLEAWLEKAHHIIHLDPTVDLDEIFKHEIRRR</sequence>
<evidence type="ECO:0000259" key="1">
    <source>
        <dbReference type="PROSITE" id="PS50994"/>
    </source>
</evidence>
<dbReference type="PANTHER" id="PTHR35004">
    <property type="entry name" value="TRANSPOSASE RV3428C-RELATED"/>
    <property type="match status" value="1"/>
</dbReference>
<dbReference type="PROSITE" id="PS50994">
    <property type="entry name" value="INTEGRASE"/>
    <property type="match status" value="1"/>
</dbReference>
<feature type="domain" description="Integrase catalytic" evidence="1">
    <location>
        <begin position="159"/>
        <end position="328"/>
    </location>
</feature>
<dbReference type="GO" id="GO:0015074">
    <property type="term" value="P:DNA integration"/>
    <property type="evidence" value="ECO:0007669"/>
    <property type="project" value="InterPro"/>
</dbReference>
<dbReference type="SUPFAM" id="SSF53098">
    <property type="entry name" value="Ribonuclease H-like"/>
    <property type="match status" value="1"/>
</dbReference>
<dbReference type="Gene3D" id="3.30.420.10">
    <property type="entry name" value="Ribonuclease H-like superfamily/Ribonuclease H"/>
    <property type="match status" value="1"/>
</dbReference>
<accession>X0SVI1</accession>
<reference evidence="2" key="1">
    <citation type="journal article" date="2014" name="Front. Microbiol.">
        <title>High frequency of phylogenetically diverse reductive dehalogenase-homologous genes in deep subseafloor sedimentary metagenomes.</title>
        <authorList>
            <person name="Kawai M."/>
            <person name="Futagami T."/>
            <person name="Toyoda A."/>
            <person name="Takaki Y."/>
            <person name="Nishi S."/>
            <person name="Hori S."/>
            <person name="Arai W."/>
            <person name="Tsubouchi T."/>
            <person name="Morono Y."/>
            <person name="Uchiyama I."/>
            <person name="Ito T."/>
            <person name="Fujiyama A."/>
            <person name="Inagaki F."/>
            <person name="Takami H."/>
        </authorList>
    </citation>
    <scope>NUCLEOTIDE SEQUENCE</scope>
    <source>
        <strain evidence="2">Expedition CK06-06</strain>
    </source>
</reference>
<comment type="caution">
    <text evidence="2">The sequence shown here is derived from an EMBL/GenBank/DDBJ whole genome shotgun (WGS) entry which is preliminary data.</text>
</comment>
<dbReference type="SUPFAM" id="SSF46689">
    <property type="entry name" value="Homeodomain-like"/>
    <property type="match status" value="1"/>
</dbReference>
<dbReference type="Pfam" id="PF13683">
    <property type="entry name" value="rve_3"/>
    <property type="match status" value="1"/>
</dbReference>
<feature type="non-terminal residue" evidence="2">
    <location>
        <position position="351"/>
    </location>
</feature>
<dbReference type="InterPro" id="IPR012337">
    <property type="entry name" value="RNaseH-like_sf"/>
</dbReference>
<organism evidence="2">
    <name type="scientific">marine sediment metagenome</name>
    <dbReference type="NCBI Taxonomy" id="412755"/>
    <lineage>
        <taxon>unclassified sequences</taxon>
        <taxon>metagenomes</taxon>
        <taxon>ecological metagenomes</taxon>
    </lineage>
</organism>
<dbReference type="AlphaFoldDB" id="X0SVI1"/>
<dbReference type="GO" id="GO:0003676">
    <property type="term" value="F:nucleic acid binding"/>
    <property type="evidence" value="ECO:0007669"/>
    <property type="project" value="InterPro"/>
</dbReference>
<dbReference type="EMBL" id="BARS01001017">
    <property type="protein sequence ID" value="GAF84969.1"/>
    <property type="molecule type" value="Genomic_DNA"/>
</dbReference>
<proteinExistence type="predicted"/>